<organism evidence="4 5">
    <name type="scientific">Ascodesmis nigricans</name>
    <dbReference type="NCBI Taxonomy" id="341454"/>
    <lineage>
        <taxon>Eukaryota</taxon>
        <taxon>Fungi</taxon>
        <taxon>Dikarya</taxon>
        <taxon>Ascomycota</taxon>
        <taxon>Pezizomycotina</taxon>
        <taxon>Pezizomycetes</taxon>
        <taxon>Pezizales</taxon>
        <taxon>Ascodesmidaceae</taxon>
        <taxon>Ascodesmis</taxon>
    </lineage>
</organism>
<dbReference type="SUPFAM" id="SSF48403">
    <property type="entry name" value="Ankyrin repeat"/>
    <property type="match status" value="1"/>
</dbReference>
<evidence type="ECO:0000313" key="4">
    <source>
        <dbReference type="EMBL" id="TGZ80740.1"/>
    </source>
</evidence>
<gene>
    <name evidence="4" type="ORF">EX30DRAFT_299552</name>
</gene>
<dbReference type="Proteomes" id="UP000298138">
    <property type="component" value="Unassembled WGS sequence"/>
</dbReference>
<feature type="repeat" description="ANK" evidence="3">
    <location>
        <begin position="1"/>
        <end position="29"/>
    </location>
</feature>
<evidence type="ECO:0000256" key="3">
    <source>
        <dbReference type="PROSITE-ProRule" id="PRU00023"/>
    </source>
</evidence>
<sequence>ALQVAAASGSEESVRLLLDHGADLNAQGLYYGTFLQAAAAKGNEAVVRLLLSHGADV</sequence>
<dbReference type="Pfam" id="PF12796">
    <property type="entry name" value="Ank_2"/>
    <property type="match status" value="1"/>
</dbReference>
<dbReference type="PANTHER" id="PTHR24171:SF10">
    <property type="entry name" value="ANKYRIN REPEAT DOMAIN-CONTAINING PROTEIN 29-LIKE"/>
    <property type="match status" value="1"/>
</dbReference>
<dbReference type="PROSITE" id="PS50297">
    <property type="entry name" value="ANK_REP_REGION"/>
    <property type="match status" value="2"/>
</dbReference>
<evidence type="ECO:0000313" key="5">
    <source>
        <dbReference type="Proteomes" id="UP000298138"/>
    </source>
</evidence>
<reference evidence="4 5" key="1">
    <citation type="submission" date="2019-04" db="EMBL/GenBank/DDBJ databases">
        <title>Comparative genomics and transcriptomics to analyze fruiting body development in filamentous ascomycetes.</title>
        <authorList>
            <consortium name="DOE Joint Genome Institute"/>
            <person name="Lutkenhaus R."/>
            <person name="Traeger S."/>
            <person name="Breuer J."/>
            <person name="Kuo A."/>
            <person name="Lipzen A."/>
            <person name="Pangilinan J."/>
            <person name="Dilworth D."/>
            <person name="Sandor L."/>
            <person name="Poggeler S."/>
            <person name="Barry K."/>
            <person name="Grigoriev I.V."/>
            <person name="Nowrousian M."/>
        </authorList>
    </citation>
    <scope>NUCLEOTIDE SEQUENCE [LARGE SCALE GENOMIC DNA]</scope>
    <source>
        <strain evidence="4 5">CBS 389.68</strain>
    </source>
</reference>
<dbReference type="EMBL" id="ML220123">
    <property type="protein sequence ID" value="TGZ80740.1"/>
    <property type="molecule type" value="Genomic_DNA"/>
</dbReference>
<dbReference type="InterPro" id="IPR036770">
    <property type="entry name" value="Ankyrin_rpt-contain_sf"/>
</dbReference>
<dbReference type="InterPro" id="IPR002110">
    <property type="entry name" value="Ankyrin_rpt"/>
</dbReference>
<accession>A0A4S2MVV4</accession>
<proteinExistence type="predicted"/>
<keyword evidence="5" id="KW-1185">Reference proteome</keyword>
<dbReference type="Gene3D" id="1.25.40.20">
    <property type="entry name" value="Ankyrin repeat-containing domain"/>
    <property type="match status" value="1"/>
</dbReference>
<dbReference type="STRING" id="341454.A0A4S2MVV4"/>
<feature type="non-terminal residue" evidence="4">
    <location>
        <position position="1"/>
    </location>
</feature>
<dbReference type="PANTHER" id="PTHR24171">
    <property type="entry name" value="ANKYRIN REPEAT DOMAIN-CONTAINING PROTEIN 39-RELATED"/>
    <property type="match status" value="1"/>
</dbReference>
<evidence type="ECO:0000256" key="1">
    <source>
        <dbReference type="ARBA" id="ARBA00022737"/>
    </source>
</evidence>
<protein>
    <submittedName>
        <fullName evidence="4">Uncharacterized protein</fullName>
    </submittedName>
</protein>
<name>A0A4S2MVV4_9PEZI</name>
<keyword evidence="2 3" id="KW-0040">ANK repeat</keyword>
<feature type="non-terminal residue" evidence="4">
    <location>
        <position position="57"/>
    </location>
</feature>
<dbReference type="AlphaFoldDB" id="A0A4S2MVV4"/>
<evidence type="ECO:0000256" key="2">
    <source>
        <dbReference type="ARBA" id="ARBA00023043"/>
    </source>
</evidence>
<keyword evidence="1" id="KW-0677">Repeat</keyword>
<dbReference type="InParanoid" id="A0A4S2MVV4"/>
<feature type="repeat" description="ANK" evidence="3">
    <location>
        <begin position="30"/>
        <end position="57"/>
    </location>
</feature>
<dbReference type="PROSITE" id="PS50088">
    <property type="entry name" value="ANK_REPEAT"/>
    <property type="match status" value="2"/>
</dbReference>
<dbReference type="OrthoDB" id="4772757at2759"/>